<evidence type="ECO:0000256" key="6">
    <source>
        <dbReference type="ARBA" id="ARBA00023136"/>
    </source>
</evidence>
<keyword evidence="5" id="KW-0496">Mitochondrion</keyword>
<dbReference type="SMR" id="A0A6C1DXK1"/>
<evidence type="ECO:0000313" key="12">
    <source>
        <dbReference type="Proteomes" id="UP000501346"/>
    </source>
</evidence>
<evidence type="ECO:0000256" key="4">
    <source>
        <dbReference type="ARBA" id="ARBA00022989"/>
    </source>
</evidence>
<feature type="coiled-coil region" evidence="8">
    <location>
        <begin position="111"/>
        <end position="155"/>
    </location>
</feature>
<dbReference type="Gene3D" id="6.10.140.1320">
    <property type="match status" value="1"/>
</dbReference>
<dbReference type="PANTHER" id="PTHR12297">
    <property type="entry name" value="HYPOXIA-INDUCBILE GENE 1 HIG1 -RELATED"/>
    <property type="match status" value="1"/>
</dbReference>
<name>A0A6C1DXK1_SACPS</name>
<keyword evidence="3 9" id="KW-0812">Transmembrane</keyword>
<dbReference type="GO" id="GO:0097250">
    <property type="term" value="P:mitochondrial respirasome assembly"/>
    <property type="evidence" value="ECO:0007669"/>
    <property type="project" value="TreeGrafter"/>
</dbReference>
<dbReference type="GO" id="GO:0031966">
    <property type="term" value="C:mitochondrial membrane"/>
    <property type="evidence" value="ECO:0007669"/>
    <property type="project" value="UniProtKB-SubCell"/>
</dbReference>
<dbReference type="InterPro" id="IPR050355">
    <property type="entry name" value="RCF1"/>
</dbReference>
<evidence type="ECO:0000256" key="8">
    <source>
        <dbReference type="SAM" id="Coils"/>
    </source>
</evidence>
<organism evidence="11 12">
    <name type="scientific">Saccharomyces pastorianus</name>
    <name type="common">Lager yeast</name>
    <name type="synonym">Saccharomyces cerevisiae x Saccharomyces eubayanus</name>
    <dbReference type="NCBI Taxonomy" id="27292"/>
    <lineage>
        <taxon>Eukaryota</taxon>
        <taxon>Fungi</taxon>
        <taxon>Dikarya</taxon>
        <taxon>Ascomycota</taxon>
        <taxon>Saccharomycotina</taxon>
        <taxon>Saccharomycetes</taxon>
        <taxon>Saccharomycetales</taxon>
        <taxon>Saccharomycetaceae</taxon>
        <taxon>Saccharomyces</taxon>
    </lineage>
</organism>
<evidence type="ECO:0000256" key="2">
    <source>
        <dbReference type="ARBA" id="ARBA00013887"/>
    </source>
</evidence>
<sequence>MSRMPSSFDVTERDLDDMTFGERIIYHCKKQPLVPIGCLLTTGAVILAAQNVRLGNKWKAQYYFRWRVGLQAATLVALVAGSFIYGTSGKELKAKEEQLKEKAKMREKLWIQELERREEETEARRKRAELARMKTLENEEEIKNLEKELSDLENKLGKK</sequence>
<evidence type="ECO:0000256" key="3">
    <source>
        <dbReference type="ARBA" id="ARBA00022692"/>
    </source>
</evidence>
<gene>
    <name evidence="11" type="primary">RCF1_1</name>
    <name evidence="11" type="ORF">GRS66_003871</name>
</gene>
<dbReference type="Pfam" id="PF04588">
    <property type="entry name" value="HIG_1_N"/>
    <property type="match status" value="1"/>
</dbReference>
<evidence type="ECO:0000259" key="10">
    <source>
        <dbReference type="PROSITE" id="PS51503"/>
    </source>
</evidence>
<feature type="transmembrane region" description="Helical" evidence="9">
    <location>
        <begin position="64"/>
        <end position="85"/>
    </location>
</feature>
<evidence type="ECO:0000256" key="7">
    <source>
        <dbReference type="ARBA" id="ARBA00041897"/>
    </source>
</evidence>
<evidence type="ECO:0000313" key="11">
    <source>
        <dbReference type="EMBL" id="QID81491.1"/>
    </source>
</evidence>
<proteinExistence type="predicted"/>
<keyword evidence="4 9" id="KW-1133">Transmembrane helix</keyword>
<dbReference type="EMBL" id="CP048994">
    <property type="protein sequence ID" value="QID81491.1"/>
    <property type="molecule type" value="Genomic_DNA"/>
</dbReference>
<dbReference type="AlphaFoldDB" id="A0A6C1DXK1"/>
<keyword evidence="8" id="KW-0175">Coiled coil</keyword>
<feature type="transmembrane region" description="Helical" evidence="9">
    <location>
        <begin position="33"/>
        <end position="52"/>
    </location>
</feature>
<evidence type="ECO:0000256" key="5">
    <source>
        <dbReference type="ARBA" id="ARBA00023128"/>
    </source>
</evidence>
<accession>A0A6C1DXK1</accession>
<protein>
    <recommendedName>
        <fullName evidence="2">Respiratory supercomplex factor 1, mitochondrial</fullName>
    </recommendedName>
    <alternativeName>
        <fullName evidence="7">Altered inheritance of mitochondria protein 31</fullName>
    </alternativeName>
</protein>
<dbReference type="PANTHER" id="PTHR12297:SF3">
    <property type="entry name" value="HIG1 DOMAIN FAMILY MEMBER 1A"/>
    <property type="match status" value="1"/>
</dbReference>
<evidence type="ECO:0000256" key="9">
    <source>
        <dbReference type="SAM" id="Phobius"/>
    </source>
</evidence>
<dbReference type="PROSITE" id="PS51503">
    <property type="entry name" value="HIG1"/>
    <property type="match status" value="1"/>
</dbReference>
<keyword evidence="6 9" id="KW-0472">Membrane</keyword>
<keyword evidence="12" id="KW-1185">Reference proteome</keyword>
<dbReference type="InterPro" id="IPR007667">
    <property type="entry name" value="Hypoxia_induced_domain"/>
</dbReference>
<reference evidence="11 12" key="1">
    <citation type="journal article" date="2019" name="BMC Genomics">
        <title>Chromosome level assembly and comparative genome analysis confirm lager-brewing yeasts originated from a single hybridization.</title>
        <authorList>
            <person name="Salazar A.N."/>
            <person name="Gorter de Vries A.R."/>
            <person name="van den Broek M."/>
            <person name="Brouwers N."/>
            <person name="de la Torre Cortes P."/>
            <person name="Kuijpers N.G.A."/>
            <person name="Daran J.G."/>
            <person name="Abeel T."/>
        </authorList>
    </citation>
    <scope>NUCLEOTIDE SEQUENCE [LARGE SCALE GENOMIC DNA]</scope>
    <source>
        <strain evidence="11 12">CBS 1483</strain>
    </source>
</reference>
<dbReference type="Proteomes" id="UP000501346">
    <property type="component" value="Chromosome ScXIII"/>
</dbReference>
<feature type="domain" description="HIG1" evidence="10">
    <location>
        <begin position="5"/>
        <end position="96"/>
    </location>
</feature>
<dbReference type="OrthoDB" id="6604018at2759"/>
<evidence type="ECO:0000256" key="1">
    <source>
        <dbReference type="ARBA" id="ARBA00004325"/>
    </source>
</evidence>
<comment type="subcellular location">
    <subcellularLocation>
        <location evidence="1">Mitochondrion membrane</location>
    </subcellularLocation>
</comment>